<dbReference type="NCBIfam" id="NF033496">
    <property type="entry name" value="DUF2080_fam_acc"/>
    <property type="match status" value="1"/>
</dbReference>
<evidence type="ECO:0000313" key="1">
    <source>
        <dbReference type="EMBL" id="MPL84577.1"/>
    </source>
</evidence>
<protein>
    <recommendedName>
        <fullName evidence="2">DUF2080 family transposase-associated protein</fullName>
    </recommendedName>
</protein>
<organism evidence="1">
    <name type="scientific">bioreactor metagenome</name>
    <dbReference type="NCBI Taxonomy" id="1076179"/>
    <lineage>
        <taxon>unclassified sequences</taxon>
        <taxon>metagenomes</taxon>
        <taxon>ecological metagenomes</taxon>
    </lineage>
</organism>
<gene>
    <name evidence="1" type="ORF">SDC9_30542</name>
</gene>
<accession>A0A644V036</accession>
<sequence>MEIKINNAVESLVKTAQPHGNGARVLVPKKWVGKRVQIVLLEED</sequence>
<reference evidence="1" key="1">
    <citation type="submission" date="2019-08" db="EMBL/GenBank/DDBJ databases">
        <authorList>
            <person name="Kucharzyk K."/>
            <person name="Murdoch R.W."/>
            <person name="Higgins S."/>
            <person name="Loffler F."/>
        </authorList>
    </citation>
    <scope>NUCLEOTIDE SEQUENCE</scope>
</reference>
<dbReference type="Pfam" id="PF09853">
    <property type="entry name" value="DUF2080"/>
    <property type="match status" value="1"/>
</dbReference>
<dbReference type="InterPro" id="IPR019205">
    <property type="entry name" value="DUF2080_transposon-encoded"/>
</dbReference>
<comment type="caution">
    <text evidence="1">The sequence shown here is derived from an EMBL/GenBank/DDBJ whole genome shotgun (WGS) entry which is preliminary data.</text>
</comment>
<name>A0A644V036_9ZZZZ</name>
<evidence type="ECO:0008006" key="2">
    <source>
        <dbReference type="Google" id="ProtNLM"/>
    </source>
</evidence>
<proteinExistence type="predicted"/>
<dbReference type="EMBL" id="VSSQ01000191">
    <property type="protein sequence ID" value="MPL84577.1"/>
    <property type="molecule type" value="Genomic_DNA"/>
</dbReference>
<dbReference type="AlphaFoldDB" id="A0A644V036"/>